<dbReference type="Proteomes" id="UP001066276">
    <property type="component" value="Chromosome 1_1"/>
</dbReference>
<reference evidence="2" key="1">
    <citation type="journal article" date="2022" name="bioRxiv">
        <title>Sequencing and chromosome-scale assembly of the giantPleurodeles waltlgenome.</title>
        <authorList>
            <person name="Brown T."/>
            <person name="Elewa A."/>
            <person name="Iarovenko S."/>
            <person name="Subramanian E."/>
            <person name="Araus A.J."/>
            <person name="Petzold A."/>
            <person name="Susuki M."/>
            <person name="Suzuki K.-i.T."/>
            <person name="Hayashi T."/>
            <person name="Toyoda A."/>
            <person name="Oliveira C."/>
            <person name="Osipova E."/>
            <person name="Leigh N.D."/>
            <person name="Simon A."/>
            <person name="Yun M.H."/>
        </authorList>
    </citation>
    <scope>NUCLEOTIDE SEQUENCE</scope>
    <source>
        <strain evidence="2">20211129_DDA</strain>
        <tissue evidence="2">Liver</tissue>
    </source>
</reference>
<comment type="caution">
    <text evidence="2">The sequence shown here is derived from an EMBL/GenBank/DDBJ whole genome shotgun (WGS) entry which is preliminary data.</text>
</comment>
<keyword evidence="3" id="KW-1185">Reference proteome</keyword>
<feature type="region of interest" description="Disordered" evidence="1">
    <location>
        <begin position="22"/>
        <end position="116"/>
    </location>
</feature>
<sequence length="116" mass="12862">MRVAQSVDLVGFVLRDPTLLSVPDRTREGTGHTLKRQLDRAEAPEDQGTPNKKLNPPLRPVEAGASSGHRTPSAIENLRGKLTKRQEPKHQGCRSNKKLPAQPNLRSPTQESQRTK</sequence>
<proteinExistence type="predicted"/>
<organism evidence="2 3">
    <name type="scientific">Pleurodeles waltl</name>
    <name type="common">Iberian ribbed newt</name>
    <dbReference type="NCBI Taxonomy" id="8319"/>
    <lineage>
        <taxon>Eukaryota</taxon>
        <taxon>Metazoa</taxon>
        <taxon>Chordata</taxon>
        <taxon>Craniata</taxon>
        <taxon>Vertebrata</taxon>
        <taxon>Euteleostomi</taxon>
        <taxon>Amphibia</taxon>
        <taxon>Batrachia</taxon>
        <taxon>Caudata</taxon>
        <taxon>Salamandroidea</taxon>
        <taxon>Salamandridae</taxon>
        <taxon>Pleurodelinae</taxon>
        <taxon>Pleurodeles</taxon>
    </lineage>
</organism>
<accession>A0AAV7WM88</accession>
<protein>
    <submittedName>
        <fullName evidence="2">Uncharacterized protein</fullName>
    </submittedName>
</protein>
<evidence type="ECO:0000313" key="3">
    <source>
        <dbReference type="Proteomes" id="UP001066276"/>
    </source>
</evidence>
<evidence type="ECO:0000256" key="1">
    <source>
        <dbReference type="SAM" id="MobiDB-lite"/>
    </source>
</evidence>
<feature type="compositionally biased region" description="Polar residues" evidence="1">
    <location>
        <begin position="104"/>
        <end position="116"/>
    </location>
</feature>
<evidence type="ECO:0000313" key="2">
    <source>
        <dbReference type="EMBL" id="KAJ1213972.1"/>
    </source>
</evidence>
<dbReference type="AlphaFoldDB" id="A0AAV7WM88"/>
<feature type="compositionally biased region" description="Basic and acidic residues" evidence="1">
    <location>
        <begin position="24"/>
        <end position="43"/>
    </location>
</feature>
<gene>
    <name evidence="2" type="ORF">NDU88_001601</name>
</gene>
<dbReference type="EMBL" id="JANPWB010000001">
    <property type="protein sequence ID" value="KAJ1213972.1"/>
    <property type="molecule type" value="Genomic_DNA"/>
</dbReference>
<name>A0AAV7WM88_PLEWA</name>